<dbReference type="FunFam" id="3.40.50.10140:FF:000007">
    <property type="entry name" value="Disease resistance protein (TIR-NBS-LRR class)"/>
    <property type="match status" value="1"/>
</dbReference>
<dbReference type="Pfam" id="PF01582">
    <property type="entry name" value="TIR"/>
    <property type="match status" value="1"/>
</dbReference>
<dbReference type="AlphaFoldDB" id="A0A0S3R1X3"/>
<dbReference type="PANTHER" id="PTHR32009">
    <property type="entry name" value="TMV RESISTANCE PROTEIN N-LIKE"/>
    <property type="match status" value="1"/>
</dbReference>
<feature type="domain" description="TIR" evidence="2">
    <location>
        <begin position="40"/>
        <end position="206"/>
    </location>
</feature>
<sequence length="322" mass="37111">MNHKLIVLLKQTFSFSLKTEMASFVPPLSPSLISKTPQQQVHQVFLSFRGEDTRYTFTSHLYAALKRLQVKTYIDNDLERGDEISPSLLKAIQDAKVSVVVFSQNYASSRWCLDELVKITQCKRNTGQIIVPIFYHVDPTHVRHQTGSYSHAFASHEKRFVADMNRVQTWRLALTEVANISGWDCLTTSVESELVEIIGKDILQKLESITGGGLERRIGLQKEMAQQKLEKLLRTGDVRDMEELITAMQQLGEVKLEKAMQTDDSGVWREVTETYERILQLKQDKWMRTLSTKDMQDLMSTRGHVMQIQREQSNRRMGFRGI</sequence>
<accession>A0A0S3R1X3</accession>
<protein>
    <recommendedName>
        <fullName evidence="2">TIR domain-containing protein</fullName>
    </recommendedName>
</protein>
<evidence type="ECO:0000259" key="2">
    <source>
        <dbReference type="PROSITE" id="PS50104"/>
    </source>
</evidence>
<evidence type="ECO:0000313" key="3">
    <source>
        <dbReference type="EMBL" id="BAT74588.1"/>
    </source>
</evidence>
<dbReference type="Gene3D" id="3.40.50.10140">
    <property type="entry name" value="Toll/interleukin-1 receptor homology (TIR) domain"/>
    <property type="match status" value="1"/>
</dbReference>
<dbReference type="OrthoDB" id="1424598at2759"/>
<dbReference type="Proteomes" id="UP000291084">
    <property type="component" value="Chromosome 1"/>
</dbReference>
<organism evidence="3 4">
    <name type="scientific">Vigna angularis var. angularis</name>
    <dbReference type="NCBI Taxonomy" id="157739"/>
    <lineage>
        <taxon>Eukaryota</taxon>
        <taxon>Viridiplantae</taxon>
        <taxon>Streptophyta</taxon>
        <taxon>Embryophyta</taxon>
        <taxon>Tracheophyta</taxon>
        <taxon>Spermatophyta</taxon>
        <taxon>Magnoliopsida</taxon>
        <taxon>eudicotyledons</taxon>
        <taxon>Gunneridae</taxon>
        <taxon>Pentapetalae</taxon>
        <taxon>rosids</taxon>
        <taxon>fabids</taxon>
        <taxon>Fabales</taxon>
        <taxon>Fabaceae</taxon>
        <taxon>Papilionoideae</taxon>
        <taxon>50 kb inversion clade</taxon>
        <taxon>NPAAA clade</taxon>
        <taxon>indigoferoid/millettioid clade</taxon>
        <taxon>Phaseoleae</taxon>
        <taxon>Vigna</taxon>
    </lineage>
</organism>
<proteinExistence type="predicted"/>
<dbReference type="PROSITE" id="PS50104">
    <property type="entry name" value="TIR"/>
    <property type="match status" value="1"/>
</dbReference>
<dbReference type="PANTHER" id="PTHR32009:SF120">
    <property type="entry name" value="TYPE DISEASE RESISTANCE PROTEIN, PUTATIVE-RELATED"/>
    <property type="match status" value="1"/>
</dbReference>
<reference evidence="3 4" key="1">
    <citation type="journal article" date="2015" name="Sci. Rep.">
        <title>The power of single molecule real-time sequencing technology in the de novo assembly of a eukaryotic genome.</title>
        <authorList>
            <person name="Sakai H."/>
            <person name="Naito K."/>
            <person name="Ogiso-Tanaka E."/>
            <person name="Takahashi Y."/>
            <person name="Iseki K."/>
            <person name="Muto C."/>
            <person name="Satou K."/>
            <person name="Teruya K."/>
            <person name="Shiroma A."/>
            <person name="Shimoji M."/>
            <person name="Hirano T."/>
            <person name="Itoh T."/>
            <person name="Kaga A."/>
            <person name="Tomooka N."/>
        </authorList>
    </citation>
    <scope>NUCLEOTIDE SEQUENCE [LARGE SCALE GENOMIC DNA]</scope>
    <source>
        <strain evidence="4">cv. Shumari</strain>
    </source>
</reference>
<dbReference type="SMART" id="SM00255">
    <property type="entry name" value="TIR"/>
    <property type="match status" value="1"/>
</dbReference>
<evidence type="ECO:0000256" key="1">
    <source>
        <dbReference type="ARBA" id="ARBA00023027"/>
    </source>
</evidence>
<gene>
    <name evidence="3" type="primary">Vigan.01G229100</name>
    <name evidence="3" type="ORF">VIGAN_01229100</name>
</gene>
<evidence type="ECO:0000313" key="4">
    <source>
        <dbReference type="Proteomes" id="UP000291084"/>
    </source>
</evidence>
<dbReference type="EMBL" id="AP015034">
    <property type="protein sequence ID" value="BAT74588.1"/>
    <property type="molecule type" value="Genomic_DNA"/>
</dbReference>
<dbReference type="InterPro" id="IPR035897">
    <property type="entry name" value="Toll_tir_struct_dom_sf"/>
</dbReference>
<dbReference type="InterPro" id="IPR000157">
    <property type="entry name" value="TIR_dom"/>
</dbReference>
<name>A0A0S3R1X3_PHAAN</name>
<keyword evidence="4" id="KW-1185">Reference proteome</keyword>
<dbReference type="GO" id="GO:0007165">
    <property type="term" value="P:signal transduction"/>
    <property type="evidence" value="ECO:0007669"/>
    <property type="project" value="InterPro"/>
</dbReference>
<keyword evidence="1" id="KW-0520">NAD</keyword>
<dbReference type="SUPFAM" id="SSF52200">
    <property type="entry name" value="Toll/Interleukin receptor TIR domain"/>
    <property type="match status" value="1"/>
</dbReference>